<dbReference type="AlphaFoldDB" id="A0A1X0JHC8"/>
<dbReference type="EMBL" id="MVIM01000018">
    <property type="protein sequence ID" value="ORB62131.1"/>
    <property type="molecule type" value="Genomic_DNA"/>
</dbReference>
<dbReference type="GO" id="GO:0016791">
    <property type="term" value="F:phosphatase activity"/>
    <property type="evidence" value="ECO:0007669"/>
    <property type="project" value="TreeGrafter"/>
</dbReference>
<reference evidence="9 10" key="1">
    <citation type="submission" date="2017-02" db="EMBL/GenBank/DDBJ databases">
        <title>The new phylogeny of genus Mycobacterium.</title>
        <authorList>
            <person name="Tortoli E."/>
            <person name="Trovato A."/>
            <person name="Cirillo D.M."/>
        </authorList>
    </citation>
    <scope>NUCLEOTIDE SEQUENCE [LARGE SCALE GENOMIC DNA]</scope>
    <source>
        <strain evidence="9 10">DSM 44338</strain>
    </source>
</reference>
<feature type="transmembrane region" description="Helical" evidence="7">
    <location>
        <begin position="106"/>
        <end position="132"/>
    </location>
</feature>
<dbReference type="PANTHER" id="PTHR43156">
    <property type="entry name" value="STAGE II SPORULATION PROTEIN E-RELATED"/>
    <property type="match status" value="1"/>
</dbReference>
<dbReference type="InterPro" id="IPR001932">
    <property type="entry name" value="PPM-type_phosphatase-like_dom"/>
</dbReference>
<gene>
    <name evidence="9" type="ORF">BST47_25160</name>
</gene>
<name>A0A1X0JHC8_9MYCO</name>
<evidence type="ECO:0000256" key="5">
    <source>
        <dbReference type="ARBA" id="ARBA00022989"/>
    </source>
</evidence>
<dbReference type="InterPro" id="IPR052016">
    <property type="entry name" value="Bact_Sigma-Reg"/>
</dbReference>
<keyword evidence="5 7" id="KW-1133">Transmembrane helix</keyword>
<dbReference type="STRING" id="75922.BST47_25160"/>
<dbReference type="Pfam" id="PF07228">
    <property type="entry name" value="SpoIIE"/>
    <property type="match status" value="1"/>
</dbReference>
<dbReference type="GO" id="GO:0005886">
    <property type="term" value="C:plasma membrane"/>
    <property type="evidence" value="ECO:0007669"/>
    <property type="project" value="UniProtKB-SubCell"/>
</dbReference>
<evidence type="ECO:0000256" key="3">
    <source>
        <dbReference type="ARBA" id="ARBA00022692"/>
    </source>
</evidence>
<comment type="caution">
    <text evidence="9">The sequence shown here is derived from an EMBL/GenBank/DDBJ whole genome shotgun (WGS) entry which is preliminary data.</text>
</comment>
<keyword evidence="10" id="KW-1185">Reference proteome</keyword>
<dbReference type="PANTHER" id="PTHR43156:SF2">
    <property type="entry name" value="STAGE II SPORULATION PROTEIN E"/>
    <property type="match status" value="1"/>
</dbReference>
<dbReference type="InterPro" id="IPR036457">
    <property type="entry name" value="PPM-type-like_dom_sf"/>
</dbReference>
<accession>A0A1X0JHC8</accession>
<feature type="transmembrane region" description="Helical" evidence="7">
    <location>
        <begin position="45"/>
        <end position="64"/>
    </location>
</feature>
<dbReference type="InterPro" id="IPR007895">
    <property type="entry name" value="MASE1"/>
</dbReference>
<proteinExistence type="predicted"/>
<dbReference type="SMART" id="SM00331">
    <property type="entry name" value="PP2C_SIG"/>
    <property type="match status" value="1"/>
</dbReference>
<dbReference type="SUPFAM" id="SSF81606">
    <property type="entry name" value="PP2C-like"/>
    <property type="match status" value="1"/>
</dbReference>
<organism evidence="9 10">
    <name type="scientific">Mycolicibacterium tusciae</name>
    <dbReference type="NCBI Taxonomy" id="75922"/>
    <lineage>
        <taxon>Bacteria</taxon>
        <taxon>Bacillati</taxon>
        <taxon>Actinomycetota</taxon>
        <taxon>Actinomycetes</taxon>
        <taxon>Mycobacteriales</taxon>
        <taxon>Mycobacteriaceae</taxon>
        <taxon>Mycolicibacterium</taxon>
    </lineage>
</organism>
<evidence type="ECO:0000259" key="8">
    <source>
        <dbReference type="SMART" id="SM00331"/>
    </source>
</evidence>
<evidence type="ECO:0000256" key="6">
    <source>
        <dbReference type="ARBA" id="ARBA00023136"/>
    </source>
</evidence>
<evidence type="ECO:0000313" key="9">
    <source>
        <dbReference type="EMBL" id="ORB62131.1"/>
    </source>
</evidence>
<feature type="transmembrane region" description="Helical" evidence="7">
    <location>
        <begin position="253"/>
        <end position="271"/>
    </location>
</feature>
<evidence type="ECO:0000256" key="7">
    <source>
        <dbReference type="SAM" id="Phobius"/>
    </source>
</evidence>
<dbReference type="Gene3D" id="3.60.40.10">
    <property type="entry name" value="PPM-type phosphatase domain"/>
    <property type="match status" value="1"/>
</dbReference>
<evidence type="ECO:0000256" key="1">
    <source>
        <dbReference type="ARBA" id="ARBA00004651"/>
    </source>
</evidence>
<feature type="transmembrane region" description="Helical" evidence="7">
    <location>
        <begin position="211"/>
        <end position="233"/>
    </location>
</feature>
<keyword evidence="4" id="KW-0378">Hydrolase</keyword>
<feature type="transmembrane region" description="Helical" evidence="7">
    <location>
        <begin position="144"/>
        <end position="162"/>
    </location>
</feature>
<keyword evidence="2" id="KW-1003">Cell membrane</keyword>
<feature type="transmembrane region" description="Helical" evidence="7">
    <location>
        <begin position="71"/>
        <end position="90"/>
    </location>
</feature>
<keyword evidence="6 7" id="KW-0472">Membrane</keyword>
<feature type="transmembrane region" description="Helical" evidence="7">
    <location>
        <begin position="174"/>
        <end position="199"/>
    </location>
</feature>
<dbReference type="Pfam" id="PF05231">
    <property type="entry name" value="MASE1"/>
    <property type="match status" value="1"/>
</dbReference>
<evidence type="ECO:0000256" key="4">
    <source>
        <dbReference type="ARBA" id="ARBA00022801"/>
    </source>
</evidence>
<evidence type="ECO:0000313" key="10">
    <source>
        <dbReference type="Proteomes" id="UP000192411"/>
    </source>
</evidence>
<keyword evidence="3 7" id="KW-0812">Transmembrane</keyword>
<evidence type="ECO:0000256" key="2">
    <source>
        <dbReference type="ARBA" id="ARBA00022475"/>
    </source>
</evidence>
<comment type="subcellular location">
    <subcellularLocation>
        <location evidence="1">Cell membrane</location>
        <topology evidence="1">Multi-pass membrane protein</topology>
    </subcellularLocation>
</comment>
<feature type="domain" description="PPM-type phosphatase" evidence="8">
    <location>
        <begin position="422"/>
        <end position="630"/>
    </location>
</feature>
<dbReference type="Proteomes" id="UP000192411">
    <property type="component" value="Unassembled WGS sequence"/>
</dbReference>
<sequence length="632" mass="67051">MVTNLFALSAVAALSIVSQPEGMATPPLWPASGIALGLGVCFPRRYLWLLAPAVALMALPVLLWAGRPMSLSLALAAAFAIEMAVGTLLLRGRRDRVPRFATPRDLVLFFGIAFVSASLYGALAFGAFSVFGDHASAVESLQTALLKHAAGIALLTPMYIAPPLRNQQAGVGETVGIAVTALAVTAAVFTVGPAPLEYLPFLPLVWAALRLSTWMLSLLMVGVASISANGSIFGMGPLSFDLWGISTGTVLMQVYQMSMVAVFLTLSIVVGSERDMSARLHESEELFRKSFNSSVAGKLMGVRTTDQWIVERANPSARALLPGLQDGIRRLDTLMGRDAVSQLSSAADSLVGDNARMVVQLDDGRSLNISFAVIGETPDGTQFVVHFHDVTESERLRQLELEEMNRAAEVQRALLPGELPETPGWSFGTSNSPAKQIGGDFYDVRVHQPSIVLSLGDVMGKGMDAGMLAAATRTALRSNDPGMTPSAVVTRAAGILEGDLRRISAFVTLAYVQVDIDSGDFRFADAGHGLHYVVRTRSGRIERLSSDDMPVGLGDRWRELSGRLAPGDMILLVSDGVLDLWGGSLEGLENAIAQCANGTGTGPQEAVDYLCANAGELLDGDDVTAVALRRAG</sequence>
<protein>
    <submittedName>
        <fullName evidence="9">Serine/threonine protein phosphatase</fullName>
    </submittedName>
</protein>